<dbReference type="KEGG" id="ipc:IPA_00290"/>
<accession>A0A977K8U0</accession>
<feature type="domain" description="NADH:ubiquinone oxidoreductase-like 20kDa subunit" evidence="1">
    <location>
        <begin position="44"/>
        <end position="162"/>
    </location>
</feature>
<evidence type="ECO:0000313" key="2">
    <source>
        <dbReference type="EMBL" id="UXD21115.1"/>
    </source>
</evidence>
<dbReference type="InterPro" id="IPR006137">
    <property type="entry name" value="NADH_UbQ_OxRdtase-like_20kDa"/>
</dbReference>
<gene>
    <name evidence="2" type="ORF">IPA_00290</name>
</gene>
<keyword evidence="3" id="KW-1185">Reference proteome</keyword>
<dbReference type="Proteomes" id="UP001063698">
    <property type="component" value="Chromosome"/>
</dbReference>
<sequence length="211" mass="24344">MDEVRGMVFRNVNRPDLKKIKPVGEAVKWARRNSLWLLHLGIMCCAIEMMQAGFAFHDFERIGVLARATPRQVDVILVNGPVNRKIAERLRRLFMQTPGPRFVVVMGECAINGGPWWESEYVLSGIHELMESLPEEIRKQTYVVNLAGCPPRPEGLIRAILKMEELIEQKDLRNVRLTKYPTADEEGSKKKVVDPMLRYIYENRKKGEVKK</sequence>
<proteinExistence type="predicted"/>
<evidence type="ECO:0000313" key="3">
    <source>
        <dbReference type="Proteomes" id="UP001063698"/>
    </source>
</evidence>
<dbReference type="Pfam" id="PF01058">
    <property type="entry name" value="Oxidored_q6"/>
    <property type="match status" value="1"/>
</dbReference>
<dbReference type="GO" id="GO:0051536">
    <property type="term" value="F:iron-sulfur cluster binding"/>
    <property type="evidence" value="ECO:0007669"/>
    <property type="project" value="InterPro"/>
</dbReference>
<dbReference type="SUPFAM" id="SSF56770">
    <property type="entry name" value="HydA/Nqo6-like"/>
    <property type="match status" value="1"/>
</dbReference>
<dbReference type="NCBIfam" id="NF005012">
    <property type="entry name" value="PRK06411.1"/>
    <property type="match status" value="1"/>
</dbReference>
<dbReference type="GO" id="GO:0045271">
    <property type="term" value="C:respiratory chain complex I"/>
    <property type="evidence" value="ECO:0007669"/>
    <property type="project" value="TreeGrafter"/>
</dbReference>
<dbReference type="AlphaFoldDB" id="A0A977K8U0"/>
<dbReference type="EMBL" id="CP006868">
    <property type="protein sequence ID" value="UXD21115.1"/>
    <property type="molecule type" value="Genomic_DNA"/>
</dbReference>
<evidence type="ECO:0000259" key="1">
    <source>
        <dbReference type="Pfam" id="PF01058"/>
    </source>
</evidence>
<protein>
    <submittedName>
        <fullName evidence="2">NADH dehydrogenase subunit B</fullName>
    </submittedName>
</protein>
<dbReference type="PANTHER" id="PTHR11995">
    <property type="entry name" value="NADH DEHYDROGENASE"/>
    <property type="match status" value="1"/>
</dbReference>
<organism evidence="2 3">
    <name type="scientific">Ignicoccus pacificus DSM 13166</name>
    <dbReference type="NCBI Taxonomy" id="940294"/>
    <lineage>
        <taxon>Archaea</taxon>
        <taxon>Thermoproteota</taxon>
        <taxon>Thermoprotei</taxon>
        <taxon>Desulfurococcales</taxon>
        <taxon>Desulfurococcaceae</taxon>
        <taxon>Ignicoccus</taxon>
    </lineage>
</organism>
<dbReference type="GO" id="GO:0015990">
    <property type="term" value="P:electron transport coupled proton transport"/>
    <property type="evidence" value="ECO:0007669"/>
    <property type="project" value="TreeGrafter"/>
</dbReference>
<dbReference type="GO" id="GO:0009060">
    <property type="term" value="P:aerobic respiration"/>
    <property type="evidence" value="ECO:0007669"/>
    <property type="project" value="TreeGrafter"/>
</dbReference>
<dbReference type="Gene3D" id="3.40.50.12280">
    <property type="match status" value="1"/>
</dbReference>
<name>A0A977K8U0_9CREN</name>
<reference evidence="2" key="1">
    <citation type="submission" date="2013-11" db="EMBL/GenBank/DDBJ databases">
        <title>Comparative genomics of Ignicoccus.</title>
        <authorList>
            <person name="Podar M."/>
        </authorList>
    </citation>
    <scope>NUCLEOTIDE SEQUENCE</scope>
    <source>
        <strain evidence="2">DSM 13166</strain>
    </source>
</reference>
<dbReference type="PANTHER" id="PTHR11995:SF14">
    <property type="entry name" value="NADH DEHYDROGENASE [UBIQUINONE] IRON-SULFUR PROTEIN 7, MITOCHONDRIAL"/>
    <property type="match status" value="1"/>
</dbReference>
<dbReference type="GO" id="GO:0008137">
    <property type="term" value="F:NADH dehydrogenase (ubiquinone) activity"/>
    <property type="evidence" value="ECO:0007669"/>
    <property type="project" value="TreeGrafter"/>
</dbReference>